<dbReference type="InterPro" id="IPR016040">
    <property type="entry name" value="NAD(P)-bd_dom"/>
</dbReference>
<dbReference type="OrthoDB" id="9811743at2"/>
<organism evidence="2 3">
    <name type="scientific">Aminivibrio pyruvatiphilus</name>
    <dbReference type="NCBI Taxonomy" id="1005740"/>
    <lineage>
        <taxon>Bacteria</taxon>
        <taxon>Thermotogati</taxon>
        <taxon>Synergistota</taxon>
        <taxon>Synergistia</taxon>
        <taxon>Synergistales</taxon>
        <taxon>Aminobacteriaceae</taxon>
        <taxon>Aminivibrio</taxon>
    </lineage>
</organism>
<evidence type="ECO:0000259" key="1">
    <source>
        <dbReference type="Pfam" id="PF16363"/>
    </source>
</evidence>
<evidence type="ECO:0000313" key="3">
    <source>
        <dbReference type="Proteomes" id="UP000295066"/>
    </source>
</evidence>
<dbReference type="Pfam" id="PF16363">
    <property type="entry name" value="GDP_Man_Dehyd"/>
    <property type="match status" value="1"/>
</dbReference>
<evidence type="ECO:0000313" key="2">
    <source>
        <dbReference type="EMBL" id="TDY58347.1"/>
    </source>
</evidence>
<accession>A0A4R8M2G3</accession>
<reference evidence="2 3" key="1">
    <citation type="submission" date="2019-03" db="EMBL/GenBank/DDBJ databases">
        <title>Genomic Encyclopedia of Type Strains, Phase IV (KMG-IV): sequencing the most valuable type-strain genomes for metagenomic binning, comparative biology and taxonomic classification.</title>
        <authorList>
            <person name="Goeker M."/>
        </authorList>
    </citation>
    <scope>NUCLEOTIDE SEQUENCE [LARGE SCALE GENOMIC DNA]</scope>
    <source>
        <strain evidence="2 3">DSM 25964</strain>
    </source>
</reference>
<sequence length="323" mass="35521">MKICVTGAGGFIGSRLAEKLAEQGHEVRAFLRYNSKNSWGWLEGAEYAKEMEILSGDIRDFDLVRQAVHGCERVFHLAALIGIPYSYVSPLAYVKTNVEGTYNVLQAARECGVERVIHTSTSEVYGTARYVPIDEGHPITPQSPYSATKASADYLALSYCRSFGLPVTVVRPFNTYGPRQSARAIIPTIISQLLDGKEEISLGNLSPTRDLTFVDDTVRGFLAASEAPGAVGEVLNLGTGTEVSMGDLALLIGKILGKHFRITSDEQRVRPEKSEVERLLSNPSKMNALTGWKAVVSLEEGLKRTIEWMNDRRALYKSGIYNV</sequence>
<dbReference type="PANTHER" id="PTHR43000">
    <property type="entry name" value="DTDP-D-GLUCOSE 4,6-DEHYDRATASE-RELATED"/>
    <property type="match status" value="1"/>
</dbReference>
<gene>
    <name evidence="2" type="ORF">C8D99_11439</name>
</gene>
<name>A0A4R8M2G3_9BACT</name>
<dbReference type="EMBL" id="SORI01000014">
    <property type="protein sequence ID" value="TDY58347.1"/>
    <property type="molecule type" value="Genomic_DNA"/>
</dbReference>
<proteinExistence type="predicted"/>
<dbReference type="InterPro" id="IPR045869">
    <property type="entry name" value="Arna-like_SDR_e"/>
</dbReference>
<dbReference type="GO" id="GO:0016831">
    <property type="term" value="F:carboxy-lyase activity"/>
    <property type="evidence" value="ECO:0007669"/>
    <property type="project" value="InterPro"/>
</dbReference>
<dbReference type="AlphaFoldDB" id="A0A4R8M2G3"/>
<feature type="domain" description="NAD(P)-binding" evidence="1">
    <location>
        <begin position="5"/>
        <end position="305"/>
    </location>
</feature>
<keyword evidence="3" id="KW-1185">Reference proteome</keyword>
<dbReference type="RefSeq" id="WP_133958067.1">
    <property type="nucleotide sequence ID" value="NZ_SORI01000014.1"/>
</dbReference>
<dbReference type="PROSITE" id="PS00061">
    <property type="entry name" value="ADH_SHORT"/>
    <property type="match status" value="1"/>
</dbReference>
<protein>
    <submittedName>
        <fullName evidence="2">dTDP-glucose 4,6-dehydratase</fullName>
    </submittedName>
</protein>
<dbReference type="Proteomes" id="UP000295066">
    <property type="component" value="Unassembled WGS sequence"/>
</dbReference>
<dbReference type="Gene3D" id="3.40.50.720">
    <property type="entry name" value="NAD(P)-binding Rossmann-like Domain"/>
    <property type="match status" value="1"/>
</dbReference>
<dbReference type="CDD" id="cd05257">
    <property type="entry name" value="Arna_like_SDR_e"/>
    <property type="match status" value="1"/>
</dbReference>
<comment type="caution">
    <text evidence="2">The sequence shown here is derived from an EMBL/GenBank/DDBJ whole genome shotgun (WGS) entry which is preliminary data.</text>
</comment>
<dbReference type="InterPro" id="IPR036291">
    <property type="entry name" value="NAD(P)-bd_dom_sf"/>
</dbReference>
<dbReference type="SUPFAM" id="SSF51735">
    <property type="entry name" value="NAD(P)-binding Rossmann-fold domains"/>
    <property type="match status" value="1"/>
</dbReference>
<dbReference type="InterPro" id="IPR020904">
    <property type="entry name" value="Sc_DH/Rdtase_CS"/>
</dbReference>